<feature type="chain" id="PRO_5046261815" evidence="2">
    <location>
        <begin position="22"/>
        <end position="321"/>
    </location>
</feature>
<dbReference type="SUPFAM" id="SSF53850">
    <property type="entry name" value="Periplasmic binding protein-like II"/>
    <property type="match status" value="1"/>
</dbReference>
<keyword evidence="2" id="KW-0732">Signal</keyword>
<keyword evidence="4" id="KW-1185">Reference proteome</keyword>
<dbReference type="Pfam" id="PF03401">
    <property type="entry name" value="TctC"/>
    <property type="match status" value="1"/>
</dbReference>
<gene>
    <name evidence="3" type="ORF">GCM10023144_23920</name>
</gene>
<dbReference type="Gene3D" id="3.40.190.10">
    <property type="entry name" value="Periplasmic binding protein-like II"/>
    <property type="match status" value="1"/>
</dbReference>
<dbReference type="InterPro" id="IPR005064">
    <property type="entry name" value="BUG"/>
</dbReference>
<evidence type="ECO:0000256" key="2">
    <source>
        <dbReference type="SAM" id="SignalP"/>
    </source>
</evidence>
<dbReference type="EMBL" id="BAABFO010000010">
    <property type="protein sequence ID" value="GAA4333091.1"/>
    <property type="molecule type" value="Genomic_DNA"/>
</dbReference>
<organism evidence="3 4">
    <name type="scientific">Pigmentiphaga soli</name>
    <dbReference type="NCBI Taxonomy" id="1007095"/>
    <lineage>
        <taxon>Bacteria</taxon>
        <taxon>Pseudomonadati</taxon>
        <taxon>Pseudomonadota</taxon>
        <taxon>Betaproteobacteria</taxon>
        <taxon>Burkholderiales</taxon>
        <taxon>Alcaligenaceae</taxon>
        <taxon>Pigmentiphaga</taxon>
    </lineage>
</organism>
<dbReference type="CDD" id="cd07012">
    <property type="entry name" value="PBP2_Bug_TTT"/>
    <property type="match status" value="1"/>
</dbReference>
<dbReference type="Gene3D" id="3.40.190.150">
    <property type="entry name" value="Bordetella uptake gene, domain 1"/>
    <property type="match status" value="1"/>
</dbReference>
<dbReference type="RefSeq" id="WP_345249656.1">
    <property type="nucleotide sequence ID" value="NZ_BAABFO010000010.1"/>
</dbReference>
<proteinExistence type="inferred from homology"/>
<comment type="similarity">
    <text evidence="1">Belongs to the UPF0065 (bug) family.</text>
</comment>
<name>A0ABP8H1M0_9BURK</name>
<feature type="signal peptide" evidence="2">
    <location>
        <begin position="1"/>
        <end position="21"/>
    </location>
</feature>
<dbReference type="Proteomes" id="UP001501671">
    <property type="component" value="Unassembled WGS sequence"/>
</dbReference>
<accession>A0ABP8H1M0</accession>
<protein>
    <submittedName>
        <fullName evidence="3">Tripartite tricarboxylate transporter substrate binding protein</fullName>
    </submittedName>
</protein>
<dbReference type="PANTHER" id="PTHR42928:SF5">
    <property type="entry name" value="BLR1237 PROTEIN"/>
    <property type="match status" value="1"/>
</dbReference>
<dbReference type="InterPro" id="IPR042100">
    <property type="entry name" value="Bug_dom1"/>
</dbReference>
<sequence>MKFSISAAALCLSFAAGPAHAQAPAFPSKPVTIVVPYSPGGGSDNASRAFAKHLSEQWHQPVIVENLAGADGLIGTRRVIKSAPDGYTLLVSIPAIAIMKYTNNTVHGDLVDEVDPIATMASGPTAMVVKGNTEIKTMADLKRVCGKPSANCSWASGEPFTLLAGSGLISGLGLFDSMTNVRYNGTSAAVNDIIGGHVTLLVTGISSVIQHHKTGSLRILGVSTAQRIPDIPDVPTYAEAGLGDVEFTNNWYGLFAPRGTPEAVKKTINDAVRAAARDPAVAKILAPLLITPVGDTTAEFTASLKRDQATVAKLAAKLPPQ</sequence>
<evidence type="ECO:0000313" key="3">
    <source>
        <dbReference type="EMBL" id="GAA4333091.1"/>
    </source>
</evidence>
<comment type="caution">
    <text evidence="3">The sequence shown here is derived from an EMBL/GenBank/DDBJ whole genome shotgun (WGS) entry which is preliminary data.</text>
</comment>
<evidence type="ECO:0000313" key="4">
    <source>
        <dbReference type="Proteomes" id="UP001501671"/>
    </source>
</evidence>
<reference evidence="4" key="1">
    <citation type="journal article" date="2019" name="Int. J. Syst. Evol. Microbiol.">
        <title>The Global Catalogue of Microorganisms (GCM) 10K type strain sequencing project: providing services to taxonomists for standard genome sequencing and annotation.</title>
        <authorList>
            <consortium name="The Broad Institute Genomics Platform"/>
            <consortium name="The Broad Institute Genome Sequencing Center for Infectious Disease"/>
            <person name="Wu L."/>
            <person name="Ma J."/>
        </authorList>
    </citation>
    <scope>NUCLEOTIDE SEQUENCE [LARGE SCALE GENOMIC DNA]</scope>
    <source>
        <strain evidence="4">JCM 17666</strain>
    </source>
</reference>
<dbReference type="PIRSF" id="PIRSF017082">
    <property type="entry name" value="YflP"/>
    <property type="match status" value="1"/>
</dbReference>
<dbReference type="PANTHER" id="PTHR42928">
    <property type="entry name" value="TRICARBOXYLATE-BINDING PROTEIN"/>
    <property type="match status" value="1"/>
</dbReference>
<evidence type="ECO:0000256" key="1">
    <source>
        <dbReference type="ARBA" id="ARBA00006987"/>
    </source>
</evidence>